<evidence type="ECO:0000256" key="3">
    <source>
        <dbReference type="ARBA" id="ARBA00022525"/>
    </source>
</evidence>
<dbReference type="InterPro" id="IPR002448">
    <property type="entry name" value="OBP-like"/>
</dbReference>
<dbReference type="PRINTS" id="PR01173">
    <property type="entry name" value="ODORANTBNDNG"/>
</dbReference>
<dbReference type="GO" id="GO:0005549">
    <property type="term" value="F:odorant binding"/>
    <property type="evidence" value="ECO:0007669"/>
    <property type="project" value="TreeGrafter"/>
</dbReference>
<proteinExistence type="inferred from homology"/>
<feature type="domain" description="Lipocalin/cytosolic fatty-acid binding" evidence="4">
    <location>
        <begin position="10"/>
        <end position="146"/>
    </location>
</feature>
<accession>A0A8B7B2Q7</accession>
<name>A0A8B7B2Q7_ORYAF</name>
<dbReference type="PANTHER" id="PTHR11430:SF141">
    <property type="entry name" value="LIPOCALIN 11"/>
    <property type="match status" value="1"/>
</dbReference>
<evidence type="ECO:0000259" key="4">
    <source>
        <dbReference type="Pfam" id="PF00061"/>
    </source>
</evidence>
<dbReference type="RefSeq" id="XP_007954179.1">
    <property type="nucleotide sequence ID" value="XM_007955988.1"/>
</dbReference>
<gene>
    <name evidence="6" type="primary">LOC103210073</name>
</gene>
<dbReference type="AlphaFoldDB" id="A0A8B7B2Q7"/>
<evidence type="ECO:0000256" key="1">
    <source>
        <dbReference type="ARBA" id="ARBA00004613"/>
    </source>
</evidence>
<dbReference type="GeneID" id="103210073"/>
<keyword evidence="3" id="KW-0964">Secreted</keyword>
<dbReference type="Proteomes" id="UP000694850">
    <property type="component" value="Unplaced"/>
</dbReference>
<dbReference type="GO" id="GO:0005615">
    <property type="term" value="C:extracellular space"/>
    <property type="evidence" value="ECO:0007669"/>
    <property type="project" value="TreeGrafter"/>
</dbReference>
<dbReference type="PANTHER" id="PTHR11430">
    <property type="entry name" value="LIPOCALIN"/>
    <property type="match status" value="1"/>
</dbReference>
<comment type="similarity">
    <text evidence="2">Belongs to the calycin superfamily. Lipocalin family.</text>
</comment>
<dbReference type="GO" id="GO:0036094">
    <property type="term" value="F:small molecule binding"/>
    <property type="evidence" value="ECO:0007669"/>
    <property type="project" value="InterPro"/>
</dbReference>
<dbReference type="OrthoDB" id="9627583at2759"/>
<sequence>MHPGHFQIEGKWNSIKLGATNRAVIEEGGSYRCFMSAIELLKNGNLNVTYFHRKNGQCIKEFYIADKTAIPGRYEFEYEGKNYLTFVAVTSDFAVVDTENQSDRGQLVVVELYGRGLSVGDAGQKAYSQHSARRGIPEENIFDLSKLEHCKHIP</sequence>
<dbReference type="InterPro" id="IPR012674">
    <property type="entry name" value="Calycin"/>
</dbReference>
<dbReference type="Pfam" id="PF00061">
    <property type="entry name" value="Lipocalin"/>
    <property type="match status" value="1"/>
</dbReference>
<evidence type="ECO:0000313" key="5">
    <source>
        <dbReference type="Proteomes" id="UP000694850"/>
    </source>
</evidence>
<protein>
    <submittedName>
        <fullName evidence="6">Lipocalin Can f 6.0101-like</fullName>
    </submittedName>
</protein>
<keyword evidence="5" id="KW-1185">Reference proteome</keyword>
<evidence type="ECO:0000313" key="6">
    <source>
        <dbReference type="RefSeq" id="XP_007954179.1"/>
    </source>
</evidence>
<dbReference type="Gene3D" id="2.40.128.20">
    <property type="match status" value="1"/>
</dbReference>
<comment type="subcellular location">
    <subcellularLocation>
        <location evidence="1">Secreted</location>
    </subcellularLocation>
</comment>
<organism evidence="5 6">
    <name type="scientific">Orycteropus afer afer</name>
    <dbReference type="NCBI Taxonomy" id="1230840"/>
    <lineage>
        <taxon>Eukaryota</taxon>
        <taxon>Metazoa</taxon>
        <taxon>Chordata</taxon>
        <taxon>Craniata</taxon>
        <taxon>Vertebrata</taxon>
        <taxon>Euteleostomi</taxon>
        <taxon>Mammalia</taxon>
        <taxon>Eutheria</taxon>
        <taxon>Afrotheria</taxon>
        <taxon>Tubulidentata</taxon>
        <taxon>Orycteropodidae</taxon>
        <taxon>Orycteropus</taxon>
    </lineage>
</organism>
<dbReference type="InterPro" id="IPR002345">
    <property type="entry name" value="Lipocalin"/>
</dbReference>
<reference evidence="6" key="1">
    <citation type="submission" date="2025-08" db="UniProtKB">
        <authorList>
            <consortium name="RefSeq"/>
        </authorList>
    </citation>
    <scope>IDENTIFICATION</scope>
</reference>
<dbReference type="SUPFAM" id="SSF50814">
    <property type="entry name" value="Lipocalins"/>
    <property type="match status" value="1"/>
</dbReference>
<evidence type="ECO:0000256" key="2">
    <source>
        <dbReference type="ARBA" id="ARBA00006889"/>
    </source>
</evidence>
<dbReference type="InterPro" id="IPR000566">
    <property type="entry name" value="Lipocln_cytosolic_FA-bd_dom"/>
</dbReference>